<dbReference type="Gene3D" id="3.30.160.60">
    <property type="entry name" value="Classic Zinc Finger"/>
    <property type="match status" value="2"/>
</dbReference>
<evidence type="ECO:0000256" key="1">
    <source>
        <dbReference type="ARBA" id="ARBA00022723"/>
    </source>
</evidence>
<accession>A0A0D2KLM1</accession>
<dbReference type="GO" id="GO:0000977">
    <property type="term" value="F:RNA polymerase II transcription regulatory region sequence-specific DNA binding"/>
    <property type="evidence" value="ECO:0007669"/>
    <property type="project" value="TreeGrafter"/>
</dbReference>
<dbReference type="PANTHER" id="PTHR24409:SF295">
    <property type="entry name" value="AZ2-RELATED"/>
    <property type="match status" value="1"/>
</dbReference>
<dbReference type="InterPro" id="IPR013087">
    <property type="entry name" value="Znf_C2H2_type"/>
</dbReference>
<evidence type="ECO:0000256" key="4">
    <source>
        <dbReference type="ARBA" id="ARBA00022833"/>
    </source>
</evidence>
<evidence type="ECO:0000259" key="6">
    <source>
        <dbReference type="PROSITE" id="PS50157"/>
    </source>
</evidence>
<evidence type="ECO:0000256" key="2">
    <source>
        <dbReference type="ARBA" id="ARBA00022737"/>
    </source>
</evidence>
<name>A0A0D2KLM1_HYPSF</name>
<evidence type="ECO:0000313" key="7">
    <source>
        <dbReference type="EMBL" id="KJA15517.1"/>
    </source>
</evidence>
<dbReference type="PROSITE" id="PS50157">
    <property type="entry name" value="ZINC_FINGER_C2H2_2"/>
    <property type="match status" value="2"/>
</dbReference>
<dbReference type="Pfam" id="PF12874">
    <property type="entry name" value="zf-met"/>
    <property type="match status" value="1"/>
</dbReference>
<keyword evidence="3 5" id="KW-0863">Zinc-finger</keyword>
<dbReference type="OrthoDB" id="6077919at2759"/>
<evidence type="ECO:0000313" key="8">
    <source>
        <dbReference type="Proteomes" id="UP000054270"/>
    </source>
</evidence>
<evidence type="ECO:0000256" key="3">
    <source>
        <dbReference type="ARBA" id="ARBA00022771"/>
    </source>
</evidence>
<sequence>MPLLPSHHHLCTMPIDHVCLSCSKTFDTVAGLRSHAKAKRHTANPYICDDCEMSYVSLSALQSHMNSPKHAYDYPSNRENTYMEEGNSASDSDPYCNGCERHFMSTDDLNNHLVSSPRHNWCFDCSRDFWSATSLEQHRNSLAHHEREIQCPLCRSMFKSPSGIALHLESGCHQFTRLHVTATLQGMQIVPVIPTKRIADVRPLTLLRAYAVTEASSTRRRVRVLPLRLGTQEARRAQRAPDLAGSRRRRVHVPKVQGGVRPRIRLPGKGGRCAEVLSTI</sequence>
<dbReference type="PROSITE" id="PS00028">
    <property type="entry name" value="ZINC_FINGER_C2H2_1"/>
    <property type="match status" value="4"/>
</dbReference>
<dbReference type="Proteomes" id="UP000054270">
    <property type="component" value="Unassembled WGS sequence"/>
</dbReference>
<feature type="domain" description="C2H2-type" evidence="6">
    <location>
        <begin position="17"/>
        <end position="46"/>
    </location>
</feature>
<keyword evidence="2" id="KW-0677">Repeat</keyword>
<dbReference type="AlphaFoldDB" id="A0A0D2KLM1"/>
<dbReference type="STRING" id="945553.A0A0D2KLM1"/>
<organism evidence="7 8">
    <name type="scientific">Hypholoma sublateritium (strain FD-334 SS-4)</name>
    <dbReference type="NCBI Taxonomy" id="945553"/>
    <lineage>
        <taxon>Eukaryota</taxon>
        <taxon>Fungi</taxon>
        <taxon>Dikarya</taxon>
        <taxon>Basidiomycota</taxon>
        <taxon>Agaricomycotina</taxon>
        <taxon>Agaricomycetes</taxon>
        <taxon>Agaricomycetidae</taxon>
        <taxon>Agaricales</taxon>
        <taxon>Agaricineae</taxon>
        <taxon>Strophariaceae</taxon>
        <taxon>Hypholoma</taxon>
    </lineage>
</organism>
<proteinExistence type="predicted"/>
<dbReference type="GO" id="GO:0008270">
    <property type="term" value="F:zinc ion binding"/>
    <property type="evidence" value="ECO:0007669"/>
    <property type="project" value="UniProtKB-KW"/>
</dbReference>
<reference evidence="8" key="1">
    <citation type="submission" date="2014-04" db="EMBL/GenBank/DDBJ databases">
        <title>Evolutionary Origins and Diversification of the Mycorrhizal Mutualists.</title>
        <authorList>
            <consortium name="DOE Joint Genome Institute"/>
            <consortium name="Mycorrhizal Genomics Consortium"/>
            <person name="Kohler A."/>
            <person name="Kuo A."/>
            <person name="Nagy L.G."/>
            <person name="Floudas D."/>
            <person name="Copeland A."/>
            <person name="Barry K.W."/>
            <person name="Cichocki N."/>
            <person name="Veneault-Fourrey C."/>
            <person name="LaButti K."/>
            <person name="Lindquist E.A."/>
            <person name="Lipzen A."/>
            <person name="Lundell T."/>
            <person name="Morin E."/>
            <person name="Murat C."/>
            <person name="Riley R."/>
            <person name="Ohm R."/>
            <person name="Sun H."/>
            <person name="Tunlid A."/>
            <person name="Henrissat B."/>
            <person name="Grigoriev I.V."/>
            <person name="Hibbett D.S."/>
            <person name="Martin F."/>
        </authorList>
    </citation>
    <scope>NUCLEOTIDE SEQUENCE [LARGE SCALE GENOMIC DNA]</scope>
    <source>
        <strain evidence="8">FD-334 SS-4</strain>
    </source>
</reference>
<gene>
    <name evidence="7" type="ORF">HYPSUDRAFT_91836</name>
</gene>
<keyword evidence="1" id="KW-0479">Metal-binding</keyword>
<evidence type="ECO:0000256" key="5">
    <source>
        <dbReference type="PROSITE-ProRule" id="PRU00042"/>
    </source>
</evidence>
<dbReference type="EMBL" id="KN817642">
    <property type="protein sequence ID" value="KJA15517.1"/>
    <property type="molecule type" value="Genomic_DNA"/>
</dbReference>
<dbReference type="GO" id="GO:0005634">
    <property type="term" value="C:nucleus"/>
    <property type="evidence" value="ECO:0007669"/>
    <property type="project" value="TreeGrafter"/>
</dbReference>
<dbReference type="PANTHER" id="PTHR24409">
    <property type="entry name" value="ZINC FINGER PROTEIN 142"/>
    <property type="match status" value="1"/>
</dbReference>
<feature type="domain" description="C2H2-type" evidence="6">
    <location>
        <begin position="46"/>
        <end position="75"/>
    </location>
</feature>
<keyword evidence="8" id="KW-1185">Reference proteome</keyword>
<dbReference type="GO" id="GO:0000981">
    <property type="term" value="F:DNA-binding transcription factor activity, RNA polymerase II-specific"/>
    <property type="evidence" value="ECO:0007669"/>
    <property type="project" value="TreeGrafter"/>
</dbReference>
<dbReference type="SMART" id="SM00355">
    <property type="entry name" value="ZnF_C2H2"/>
    <property type="match status" value="5"/>
</dbReference>
<keyword evidence="4" id="KW-0862">Zinc</keyword>
<dbReference type="SUPFAM" id="SSF57667">
    <property type="entry name" value="beta-beta-alpha zinc fingers"/>
    <property type="match status" value="1"/>
</dbReference>
<dbReference type="InterPro" id="IPR036236">
    <property type="entry name" value="Znf_C2H2_sf"/>
</dbReference>
<protein>
    <recommendedName>
        <fullName evidence="6">C2H2-type domain-containing protein</fullName>
    </recommendedName>
</protein>